<sequence>SINKKDREEAYIRLDEICNFVGKVTTNVQAYYDPTRLHTPPFQNDIDVVGKEDDDLEIYFNESV</sequence>
<evidence type="ECO:0000313" key="2">
    <source>
        <dbReference type="Proteomes" id="UP000625711"/>
    </source>
</evidence>
<dbReference type="Proteomes" id="UP000625711">
    <property type="component" value="Unassembled WGS sequence"/>
</dbReference>
<proteinExistence type="predicted"/>
<keyword evidence="2" id="KW-1185">Reference proteome</keyword>
<evidence type="ECO:0000313" key="1">
    <source>
        <dbReference type="EMBL" id="KAF7275554.1"/>
    </source>
</evidence>
<dbReference type="EMBL" id="JAACXV010009873">
    <property type="protein sequence ID" value="KAF7275554.1"/>
    <property type="molecule type" value="Genomic_DNA"/>
</dbReference>
<feature type="non-terminal residue" evidence="1">
    <location>
        <position position="1"/>
    </location>
</feature>
<gene>
    <name evidence="1" type="ORF">GWI33_011602</name>
</gene>
<dbReference type="AlphaFoldDB" id="A0A834I9I6"/>
<name>A0A834I9I6_RHYFE</name>
<reference evidence="1" key="1">
    <citation type="submission" date="2020-08" db="EMBL/GenBank/DDBJ databases">
        <title>Genome sequencing and assembly of the red palm weevil Rhynchophorus ferrugineus.</title>
        <authorList>
            <person name="Dias G.B."/>
            <person name="Bergman C.M."/>
            <person name="Manee M."/>
        </authorList>
    </citation>
    <scope>NUCLEOTIDE SEQUENCE</scope>
    <source>
        <strain evidence="1">AA-2017</strain>
        <tissue evidence="1">Whole larva</tissue>
    </source>
</reference>
<protein>
    <submittedName>
        <fullName evidence="1">Uncharacterized protein</fullName>
    </submittedName>
</protein>
<organism evidence="1 2">
    <name type="scientific">Rhynchophorus ferrugineus</name>
    <name type="common">Red palm weevil</name>
    <name type="synonym">Curculio ferrugineus</name>
    <dbReference type="NCBI Taxonomy" id="354439"/>
    <lineage>
        <taxon>Eukaryota</taxon>
        <taxon>Metazoa</taxon>
        <taxon>Ecdysozoa</taxon>
        <taxon>Arthropoda</taxon>
        <taxon>Hexapoda</taxon>
        <taxon>Insecta</taxon>
        <taxon>Pterygota</taxon>
        <taxon>Neoptera</taxon>
        <taxon>Endopterygota</taxon>
        <taxon>Coleoptera</taxon>
        <taxon>Polyphaga</taxon>
        <taxon>Cucujiformia</taxon>
        <taxon>Curculionidae</taxon>
        <taxon>Dryophthorinae</taxon>
        <taxon>Rhynchophorus</taxon>
    </lineage>
</organism>
<comment type="caution">
    <text evidence="1">The sequence shown here is derived from an EMBL/GenBank/DDBJ whole genome shotgun (WGS) entry which is preliminary data.</text>
</comment>
<accession>A0A834I9I6</accession>